<keyword evidence="3" id="KW-0732">Signal</keyword>
<dbReference type="Pfam" id="PF00082">
    <property type="entry name" value="Peptidase_S8"/>
    <property type="match status" value="1"/>
</dbReference>
<evidence type="ECO:0000259" key="9">
    <source>
        <dbReference type="Pfam" id="PF00082"/>
    </source>
</evidence>
<name>A0A2U1MBN7_ARTAN</name>
<feature type="active site" description="Charge relay system" evidence="6 7">
    <location>
        <position position="449"/>
    </location>
</feature>
<dbReference type="GO" id="GO:0004252">
    <property type="term" value="F:serine-type endopeptidase activity"/>
    <property type="evidence" value="ECO:0007669"/>
    <property type="project" value="UniProtKB-UniRule"/>
</dbReference>
<evidence type="ECO:0000256" key="8">
    <source>
        <dbReference type="RuleBase" id="RU003355"/>
    </source>
</evidence>
<dbReference type="PRINTS" id="PR00723">
    <property type="entry name" value="SUBTILISIN"/>
</dbReference>
<dbReference type="InterPro" id="IPR036852">
    <property type="entry name" value="Peptidase_S8/S53_dom_sf"/>
</dbReference>
<evidence type="ECO:0000256" key="3">
    <source>
        <dbReference type="ARBA" id="ARBA00022729"/>
    </source>
</evidence>
<reference evidence="11 12" key="1">
    <citation type="journal article" date="2018" name="Mol. Plant">
        <title>The genome of Artemisia annua provides insight into the evolution of Asteraceae family and artemisinin biosynthesis.</title>
        <authorList>
            <person name="Shen Q."/>
            <person name="Zhang L."/>
            <person name="Liao Z."/>
            <person name="Wang S."/>
            <person name="Yan T."/>
            <person name="Shi P."/>
            <person name="Liu M."/>
            <person name="Fu X."/>
            <person name="Pan Q."/>
            <person name="Wang Y."/>
            <person name="Lv Z."/>
            <person name="Lu X."/>
            <person name="Zhang F."/>
            <person name="Jiang W."/>
            <person name="Ma Y."/>
            <person name="Chen M."/>
            <person name="Hao X."/>
            <person name="Li L."/>
            <person name="Tang Y."/>
            <person name="Lv G."/>
            <person name="Zhou Y."/>
            <person name="Sun X."/>
            <person name="Brodelius P.E."/>
            <person name="Rose J.K.C."/>
            <person name="Tang K."/>
        </authorList>
    </citation>
    <scope>NUCLEOTIDE SEQUENCE [LARGE SCALE GENOMIC DNA]</scope>
    <source>
        <strain evidence="12">cv. Huhao1</strain>
        <tissue evidence="11">Leaf</tissue>
    </source>
</reference>
<proteinExistence type="inferred from homology"/>
<dbReference type="PROSITE" id="PS00138">
    <property type="entry name" value="SUBTILASE_SER"/>
    <property type="match status" value="1"/>
</dbReference>
<dbReference type="PANTHER" id="PTHR10795">
    <property type="entry name" value="PROPROTEIN CONVERTASE SUBTILISIN/KEXIN"/>
    <property type="match status" value="1"/>
</dbReference>
<dbReference type="InterPro" id="IPR041469">
    <property type="entry name" value="Subtilisin-like_FN3"/>
</dbReference>
<dbReference type="Proteomes" id="UP000245207">
    <property type="component" value="Unassembled WGS sequence"/>
</dbReference>
<comment type="similarity">
    <text evidence="1 7 8">Belongs to the peptidase S8 family.</text>
</comment>
<evidence type="ECO:0000313" key="11">
    <source>
        <dbReference type="EMBL" id="PWA58636.1"/>
    </source>
</evidence>
<dbReference type="OrthoDB" id="206201at2759"/>
<dbReference type="InterPro" id="IPR015500">
    <property type="entry name" value="Peptidase_S8_subtilisin-rel"/>
</dbReference>
<protein>
    <submittedName>
        <fullName evidence="11">Peptidase S8, subtilisin-related protein</fullName>
    </submittedName>
</protein>
<dbReference type="SUPFAM" id="SSF52743">
    <property type="entry name" value="Subtilisin-like"/>
    <property type="match status" value="1"/>
</dbReference>
<organism evidence="11 12">
    <name type="scientific">Artemisia annua</name>
    <name type="common">Sweet wormwood</name>
    <dbReference type="NCBI Taxonomy" id="35608"/>
    <lineage>
        <taxon>Eukaryota</taxon>
        <taxon>Viridiplantae</taxon>
        <taxon>Streptophyta</taxon>
        <taxon>Embryophyta</taxon>
        <taxon>Tracheophyta</taxon>
        <taxon>Spermatophyta</taxon>
        <taxon>Magnoliopsida</taxon>
        <taxon>eudicotyledons</taxon>
        <taxon>Gunneridae</taxon>
        <taxon>Pentapetalae</taxon>
        <taxon>asterids</taxon>
        <taxon>campanulids</taxon>
        <taxon>Asterales</taxon>
        <taxon>Asteraceae</taxon>
        <taxon>Asteroideae</taxon>
        <taxon>Anthemideae</taxon>
        <taxon>Artemisiinae</taxon>
        <taxon>Artemisia</taxon>
    </lineage>
</organism>
<dbReference type="Pfam" id="PF17766">
    <property type="entry name" value="fn3_6"/>
    <property type="match status" value="1"/>
</dbReference>
<dbReference type="InterPro" id="IPR045051">
    <property type="entry name" value="SBT"/>
</dbReference>
<evidence type="ECO:0000256" key="6">
    <source>
        <dbReference type="PIRSR" id="PIRSR615500-1"/>
    </source>
</evidence>
<dbReference type="CDD" id="cd02120">
    <property type="entry name" value="PA_subtilisin_like"/>
    <property type="match status" value="1"/>
</dbReference>
<gene>
    <name evidence="11" type="ORF">CTI12_AA396420</name>
</gene>
<keyword evidence="2 7" id="KW-0645">Protease</keyword>
<feature type="domain" description="Peptidase S8/S53" evidence="9">
    <location>
        <begin position="74"/>
        <end position="486"/>
    </location>
</feature>
<dbReference type="Gene3D" id="3.40.50.200">
    <property type="entry name" value="Peptidase S8/S53 domain"/>
    <property type="match status" value="1"/>
</dbReference>
<evidence type="ECO:0000259" key="10">
    <source>
        <dbReference type="Pfam" id="PF17766"/>
    </source>
</evidence>
<dbReference type="InterPro" id="IPR023828">
    <property type="entry name" value="Peptidase_S8_Ser-AS"/>
</dbReference>
<dbReference type="GO" id="GO:0006508">
    <property type="term" value="P:proteolysis"/>
    <property type="evidence" value="ECO:0007669"/>
    <property type="project" value="UniProtKB-KW"/>
</dbReference>
<evidence type="ECO:0000256" key="7">
    <source>
        <dbReference type="PROSITE-ProRule" id="PRU01240"/>
    </source>
</evidence>
<feature type="active site" description="Charge relay system" evidence="6 7">
    <location>
        <position position="133"/>
    </location>
</feature>
<comment type="caution">
    <text evidence="11">The sequence shown here is derived from an EMBL/GenBank/DDBJ whole genome shotgun (WGS) entry which is preliminary data.</text>
</comment>
<feature type="active site" description="Charge relay system" evidence="6 7">
    <location>
        <position position="83"/>
    </location>
</feature>
<dbReference type="AlphaFoldDB" id="A0A2U1MBN7"/>
<keyword evidence="12" id="KW-1185">Reference proteome</keyword>
<evidence type="ECO:0000256" key="2">
    <source>
        <dbReference type="ARBA" id="ARBA00022670"/>
    </source>
</evidence>
<dbReference type="PROSITE" id="PS00137">
    <property type="entry name" value="SUBTILASE_HIS"/>
    <property type="match status" value="1"/>
</dbReference>
<feature type="domain" description="Subtilisin-like protease fibronectin type-III" evidence="10">
    <location>
        <begin position="561"/>
        <end position="660"/>
    </location>
</feature>
<evidence type="ECO:0000313" key="12">
    <source>
        <dbReference type="Proteomes" id="UP000245207"/>
    </source>
</evidence>
<dbReference type="PROSITE" id="PS00136">
    <property type="entry name" value="SUBTILASE_ASP"/>
    <property type="match status" value="1"/>
</dbReference>
<dbReference type="Gene3D" id="3.50.30.30">
    <property type="match status" value="1"/>
</dbReference>
<dbReference type="PROSITE" id="PS51892">
    <property type="entry name" value="SUBTILASE"/>
    <property type="match status" value="1"/>
</dbReference>
<sequence>MGFLGLRKIISNEFISRITYVHANVYYGIRFTPPPPKGVYTEHKVYKLLTTHSQRWLGFRRGLIPGMWVDKEYGRGIIIAIIDTGITPTHPSFHDQNIPPPSKKWKGGAFNNKILLLKKYYEEDLAIVDLHGHGTHVASIAGGNFVHDANVFKQVSGTASGTAPYASLTIYQTTLWDKFDELHPKYIEAITDAADDGADLINLSVAWDSNIGLQENTIELGAFYATSKGILVCCAAGNDGPRSSTLCNAAPWILTVGAGNMDRVVRATITLGNTKIVFGECLNQPDTFPNLSFPVVYGNEARVDHNYFKGKIVFFDRGLFSSHEAATKRYKMIKSRVVAFIEPNSDLTGYSMFDTYRDITTARVNYKDGLLIRDYIDSASCPTATLTFYGTIYGVDTPPDVASFSGRGPSKIHKGIIKPDVIAPGVEILGANFEYKKNAQLFRVSSGTSYACPHVTGLAALIKKSHPTWSPAMIKSAIMTTAYSVKRNGEPIKDEQMVKASLYSIGSGHINPVKAIDPGIVFDVRIHDYIAYLLGLGYKKKDLCIMLKREVNDAKGIEGPELNLPSFCLQLRPGETKTYERTGENVGKPNSAYVVKVISETKGVKVDVVPQQLKFSKLNQKIKFQVSFKLDNGINWKSTNVVEGSIALVSSSHTVTMPFLIEVIRGKMKTWNKK</sequence>
<evidence type="ECO:0000256" key="5">
    <source>
        <dbReference type="ARBA" id="ARBA00022825"/>
    </source>
</evidence>
<dbReference type="InterPro" id="IPR022398">
    <property type="entry name" value="Peptidase_S8_His-AS"/>
</dbReference>
<dbReference type="InterPro" id="IPR023827">
    <property type="entry name" value="Peptidase_S8_Asp-AS"/>
</dbReference>
<dbReference type="Gene3D" id="2.60.40.2310">
    <property type="match status" value="1"/>
</dbReference>
<accession>A0A2U1MBN7</accession>
<dbReference type="EMBL" id="PKPP01005837">
    <property type="protein sequence ID" value="PWA58636.1"/>
    <property type="molecule type" value="Genomic_DNA"/>
</dbReference>
<dbReference type="InterPro" id="IPR000209">
    <property type="entry name" value="Peptidase_S8/S53_dom"/>
</dbReference>
<dbReference type="STRING" id="35608.A0A2U1MBN7"/>
<keyword evidence="5 7" id="KW-0720">Serine protease</keyword>
<evidence type="ECO:0000256" key="1">
    <source>
        <dbReference type="ARBA" id="ARBA00011073"/>
    </source>
</evidence>
<evidence type="ECO:0000256" key="4">
    <source>
        <dbReference type="ARBA" id="ARBA00022801"/>
    </source>
</evidence>
<keyword evidence="4 7" id="KW-0378">Hydrolase</keyword>